<comment type="caution">
    <text evidence="1">The sequence shown here is derived from an EMBL/GenBank/DDBJ whole genome shotgun (WGS) entry which is preliminary data.</text>
</comment>
<sequence length="74" mass="7573">MPKIVAAARVAAIVLILSCLVPGLPARGAVPEARSVEVVAVGGQGRVLSTTRAPDALRASCPPRWPDIDLTCTA</sequence>
<dbReference type="AlphaFoldDB" id="A0A1S1P704"/>
<organism evidence="1 2">
    <name type="scientific">Methylorubrum extorquens</name>
    <name type="common">Methylobacterium dichloromethanicum</name>
    <name type="synonym">Methylobacterium extorquens</name>
    <dbReference type="NCBI Taxonomy" id="408"/>
    <lineage>
        <taxon>Bacteria</taxon>
        <taxon>Pseudomonadati</taxon>
        <taxon>Pseudomonadota</taxon>
        <taxon>Alphaproteobacteria</taxon>
        <taxon>Hyphomicrobiales</taxon>
        <taxon>Methylobacteriaceae</taxon>
        <taxon>Methylorubrum</taxon>
    </lineage>
</organism>
<accession>A0A1S1P704</accession>
<proteinExistence type="predicted"/>
<dbReference type="Proteomes" id="UP000180215">
    <property type="component" value="Unassembled WGS sequence"/>
</dbReference>
<reference evidence="1 2" key="1">
    <citation type="submission" date="2016-10" db="EMBL/GenBank/DDBJ databases">
        <title>Draft genome sequence of Methylobacterium extorquens CP3, a seed endophyte of Crotalaria pumila with plant growth-promoting and metal tolerance properties.</title>
        <authorList>
            <person name="Sanchez-Lopez A.S."/>
            <person name="Van Hamme J.D."/>
            <person name="Thijs S."/>
            <person name="Mcammond B.M."/>
            <person name="Stevens V."/>
            <person name="Gonzalez-Chavez M.D.C."/>
            <person name="Vangronsveld J."/>
        </authorList>
    </citation>
    <scope>NUCLEOTIDE SEQUENCE [LARGE SCALE GENOMIC DNA]</scope>
    <source>
        <strain evidence="1 2">CP3</strain>
    </source>
</reference>
<protein>
    <submittedName>
        <fullName evidence="1">Uncharacterized protein</fullName>
    </submittedName>
</protein>
<dbReference type="RefSeq" id="WP_082289762.1">
    <property type="nucleotide sequence ID" value="NZ_CP110130.1"/>
</dbReference>
<evidence type="ECO:0000313" key="2">
    <source>
        <dbReference type="Proteomes" id="UP000180215"/>
    </source>
</evidence>
<dbReference type="EMBL" id="MNAO01000041">
    <property type="protein sequence ID" value="OHV17390.1"/>
    <property type="molecule type" value="Genomic_DNA"/>
</dbReference>
<name>A0A1S1P704_METEX</name>
<evidence type="ECO:0000313" key="1">
    <source>
        <dbReference type="EMBL" id="OHV17390.1"/>
    </source>
</evidence>
<gene>
    <name evidence="1" type="ORF">BK022_05810</name>
</gene>